<feature type="region of interest" description="Disordered" evidence="12">
    <location>
        <begin position="555"/>
        <end position="597"/>
    </location>
</feature>
<dbReference type="Proteomes" id="UP001168146">
    <property type="component" value="Unassembled WGS sequence"/>
</dbReference>
<dbReference type="SMART" id="SM00320">
    <property type="entry name" value="WD40"/>
    <property type="match status" value="9"/>
</dbReference>
<evidence type="ECO:0000256" key="11">
    <source>
        <dbReference type="PROSITE-ProRule" id="PRU00221"/>
    </source>
</evidence>
<evidence type="ECO:0000256" key="4">
    <source>
        <dbReference type="ARBA" id="ARBA00005881"/>
    </source>
</evidence>
<comment type="pathway">
    <text evidence="3">tRNA modification; 5-methoxycarbonylmethyl-2-thiouridine-tRNA biosynthesis.</text>
</comment>
<evidence type="ECO:0000313" key="14">
    <source>
        <dbReference type="Proteomes" id="UP001168146"/>
    </source>
</evidence>
<evidence type="ECO:0000256" key="6">
    <source>
        <dbReference type="ARBA" id="ARBA00022490"/>
    </source>
</evidence>
<dbReference type="PROSITE" id="PS50082">
    <property type="entry name" value="WD_REPEATS_2"/>
    <property type="match status" value="4"/>
</dbReference>
<proteinExistence type="inferred from homology"/>
<dbReference type="SUPFAM" id="SSF50978">
    <property type="entry name" value="WD40 repeat-like"/>
    <property type="match status" value="2"/>
</dbReference>
<evidence type="ECO:0000256" key="2">
    <source>
        <dbReference type="ARBA" id="ARBA00004496"/>
    </source>
</evidence>
<feature type="compositionally biased region" description="Low complexity" evidence="12">
    <location>
        <begin position="577"/>
        <end position="587"/>
    </location>
</feature>
<dbReference type="InterPro" id="IPR001680">
    <property type="entry name" value="WD40_rpt"/>
</dbReference>
<evidence type="ECO:0000256" key="8">
    <source>
        <dbReference type="ARBA" id="ARBA00022694"/>
    </source>
</evidence>
<dbReference type="FunFam" id="2.130.10.10:FF:000400">
    <property type="entry name" value="Elongator acetyltransferase complex subunit 2"/>
    <property type="match status" value="1"/>
</dbReference>
<name>A0AAN6FS25_9PEZI</name>
<keyword evidence="10" id="KW-0539">Nucleus</keyword>
<feature type="repeat" description="WD" evidence="11">
    <location>
        <begin position="76"/>
        <end position="109"/>
    </location>
</feature>
<evidence type="ECO:0000313" key="13">
    <source>
        <dbReference type="EMBL" id="KAK0323468.1"/>
    </source>
</evidence>
<gene>
    <name evidence="13" type="primary">ELP2_1</name>
    <name evidence="13" type="ORF">LTR82_005828</name>
</gene>
<dbReference type="InterPro" id="IPR020472">
    <property type="entry name" value="WD40_PAC1"/>
</dbReference>
<dbReference type="Pfam" id="PF00400">
    <property type="entry name" value="WD40"/>
    <property type="match status" value="5"/>
</dbReference>
<dbReference type="GO" id="GO:0002098">
    <property type="term" value="P:tRNA wobble uridine modification"/>
    <property type="evidence" value="ECO:0007669"/>
    <property type="project" value="InterPro"/>
</dbReference>
<protein>
    <recommendedName>
        <fullName evidence="5">Elongator complex protein 2</fullName>
    </recommendedName>
</protein>
<dbReference type="InterPro" id="IPR037289">
    <property type="entry name" value="Elp2"/>
</dbReference>
<feature type="repeat" description="WD" evidence="11">
    <location>
        <begin position="220"/>
        <end position="263"/>
    </location>
</feature>
<dbReference type="PANTHER" id="PTHR44111:SF1">
    <property type="entry name" value="ELONGATOR COMPLEX PROTEIN 2"/>
    <property type="match status" value="1"/>
</dbReference>
<keyword evidence="8" id="KW-0819">tRNA processing</keyword>
<dbReference type="InterPro" id="IPR036322">
    <property type="entry name" value="WD40_repeat_dom_sf"/>
</dbReference>
<dbReference type="GO" id="GO:0033588">
    <property type="term" value="C:elongator holoenzyme complex"/>
    <property type="evidence" value="ECO:0007669"/>
    <property type="project" value="InterPro"/>
</dbReference>
<dbReference type="InterPro" id="IPR015943">
    <property type="entry name" value="WD40/YVTN_repeat-like_dom_sf"/>
</dbReference>
<dbReference type="PRINTS" id="PR00320">
    <property type="entry name" value="GPROTEINBRPT"/>
</dbReference>
<dbReference type="AlphaFoldDB" id="A0AAN6FS25"/>
<dbReference type="PROSITE" id="PS50294">
    <property type="entry name" value="WD_REPEATS_REGION"/>
    <property type="match status" value="3"/>
</dbReference>
<keyword evidence="9" id="KW-0677">Repeat</keyword>
<feature type="region of interest" description="Disordered" evidence="12">
    <location>
        <begin position="321"/>
        <end position="343"/>
    </location>
</feature>
<keyword evidence="6" id="KW-0963">Cytoplasm</keyword>
<dbReference type="GO" id="GO:0005737">
    <property type="term" value="C:cytoplasm"/>
    <property type="evidence" value="ECO:0007669"/>
    <property type="project" value="UniProtKB-SubCell"/>
</dbReference>
<feature type="repeat" description="WD" evidence="11">
    <location>
        <begin position="125"/>
        <end position="166"/>
    </location>
</feature>
<evidence type="ECO:0000256" key="5">
    <source>
        <dbReference type="ARBA" id="ARBA00020267"/>
    </source>
</evidence>
<comment type="caution">
    <text evidence="13">The sequence shown here is derived from an EMBL/GenBank/DDBJ whole genome shotgun (WGS) entry which is preliminary data.</text>
</comment>
<evidence type="ECO:0000256" key="10">
    <source>
        <dbReference type="ARBA" id="ARBA00023242"/>
    </source>
</evidence>
<comment type="subcellular location">
    <subcellularLocation>
        <location evidence="2">Cytoplasm</location>
    </subcellularLocation>
    <subcellularLocation>
        <location evidence="1">Nucleus</location>
    </subcellularLocation>
</comment>
<sequence length="696" mass="74218">MTREYIFLSDAQSAYMEHATQMNDSPAVSLSYTAAGGNRHPSAADWAPGLLAFGAGNNIALWDPEDPRQNGISALLAGHTDVVNVVKICDHGGQRLVISGGADKTVRVWRPTIDSPAPYEQACCLADHQSSINTISVIPELHLFVSGSADSTIKVWKLEQETGAKLIQSISLQPRYLPLTTALAPLAGDAVVLAVAGTSSSIQLYVRPEADADFVLQATLTGHEGWIRSLDLAQDGDSFLLASASQDKYIRLWRLRQDDAAIPHSTNGTLGTDLPAIPKRSLSNKSHQLIIPTTTYTATFEALLTGHEDWIYTARWAPLSPGPGPGPSPTSTSTSTSSNPPTLLSASADNSLALWTADPLSGVWLSTTRLGELTTQKGSTTATGSTGGFWTGLWQPSNCGRGVVSLSRTGSWRRWSYDDVKGMWEQRVGISGHTREVRGLAWGREGGYLLSTGADQTTRLFGEWKREEAAGGRRTSWQEFARPQIHGYDLNCIAAVGENQFVSGADEKLLRVFDKPKALDTLLASLSGTQPTGAGGLAGAAEIPVLGLSNKAITTTPANDDNNEHINGVLDDNTTDPSSIAHSSTSPPTHPPLEDSLSRHTLWPEHEKLYGHGHSISALATSPAGSLIATACQASSLEHAVIRLYETEGWREVKPPLEGHGLTVTGLAFASLGEGEWLLSGVVSFWLGDLSSMAAL</sequence>
<evidence type="ECO:0000256" key="3">
    <source>
        <dbReference type="ARBA" id="ARBA00005043"/>
    </source>
</evidence>
<feature type="compositionally biased region" description="Low complexity" evidence="12">
    <location>
        <begin position="329"/>
        <end position="343"/>
    </location>
</feature>
<keyword evidence="7 11" id="KW-0853">WD repeat</keyword>
<accession>A0AAN6FS25</accession>
<dbReference type="PANTHER" id="PTHR44111">
    <property type="entry name" value="ELONGATOR COMPLEX PROTEIN 2"/>
    <property type="match status" value="1"/>
</dbReference>
<evidence type="ECO:0000256" key="7">
    <source>
        <dbReference type="ARBA" id="ARBA00022574"/>
    </source>
</evidence>
<dbReference type="GO" id="GO:0005634">
    <property type="term" value="C:nucleus"/>
    <property type="evidence" value="ECO:0007669"/>
    <property type="project" value="UniProtKB-SubCell"/>
</dbReference>
<dbReference type="Gene3D" id="2.130.10.10">
    <property type="entry name" value="YVTN repeat-like/Quinoprotein amine dehydrogenase"/>
    <property type="match status" value="3"/>
</dbReference>
<reference evidence="13" key="1">
    <citation type="submission" date="2021-12" db="EMBL/GenBank/DDBJ databases">
        <title>Black yeast isolated from Biological Soil Crust.</title>
        <authorList>
            <person name="Kurbessoian T."/>
        </authorList>
    </citation>
    <scope>NUCLEOTIDE SEQUENCE</scope>
    <source>
        <strain evidence="13">CCFEE 5208</strain>
    </source>
</reference>
<evidence type="ECO:0000256" key="9">
    <source>
        <dbReference type="ARBA" id="ARBA00022737"/>
    </source>
</evidence>
<evidence type="ECO:0000256" key="1">
    <source>
        <dbReference type="ARBA" id="ARBA00004123"/>
    </source>
</evidence>
<feature type="repeat" description="WD" evidence="11">
    <location>
        <begin position="430"/>
        <end position="461"/>
    </location>
</feature>
<comment type="similarity">
    <text evidence="4">Belongs to the WD repeat ELP2 family.</text>
</comment>
<dbReference type="EMBL" id="JASUXU010000013">
    <property type="protein sequence ID" value="KAK0323468.1"/>
    <property type="molecule type" value="Genomic_DNA"/>
</dbReference>
<evidence type="ECO:0000256" key="12">
    <source>
        <dbReference type="SAM" id="MobiDB-lite"/>
    </source>
</evidence>
<organism evidence="13 14">
    <name type="scientific">Friedmanniomyces endolithicus</name>
    <dbReference type="NCBI Taxonomy" id="329885"/>
    <lineage>
        <taxon>Eukaryota</taxon>
        <taxon>Fungi</taxon>
        <taxon>Dikarya</taxon>
        <taxon>Ascomycota</taxon>
        <taxon>Pezizomycotina</taxon>
        <taxon>Dothideomycetes</taxon>
        <taxon>Dothideomycetidae</taxon>
        <taxon>Mycosphaerellales</taxon>
        <taxon>Teratosphaeriaceae</taxon>
        <taxon>Friedmanniomyces</taxon>
    </lineage>
</organism>